<dbReference type="GO" id="GO:0003735">
    <property type="term" value="F:structural constituent of ribosome"/>
    <property type="evidence" value="ECO:0007669"/>
    <property type="project" value="InterPro"/>
</dbReference>
<evidence type="ECO:0000256" key="3">
    <source>
        <dbReference type="ARBA" id="ARBA00064542"/>
    </source>
</evidence>
<dbReference type="GO" id="GO:0019843">
    <property type="term" value="F:rRNA binding"/>
    <property type="evidence" value="ECO:0007669"/>
    <property type="project" value="UniProtKB-UniRule"/>
</dbReference>
<dbReference type="InterPro" id="IPR009068">
    <property type="entry name" value="uS15_NS1_RNA-bd_sf"/>
</dbReference>
<dbReference type="InterPro" id="IPR000589">
    <property type="entry name" value="Ribosomal_uS15"/>
</dbReference>
<gene>
    <name evidence="4" type="primary">rpsO</name>
    <name evidence="7" type="ORF">COU89_00385</name>
</gene>
<evidence type="ECO:0000256" key="1">
    <source>
        <dbReference type="ARBA" id="ARBA00022980"/>
    </source>
</evidence>
<keyword evidence="4 6" id="KW-0699">rRNA-binding</keyword>
<dbReference type="GO" id="GO:0006412">
    <property type="term" value="P:translation"/>
    <property type="evidence" value="ECO:0007669"/>
    <property type="project" value="UniProtKB-UniRule"/>
</dbReference>
<evidence type="ECO:0000256" key="4">
    <source>
        <dbReference type="HAMAP-Rule" id="MF_01343"/>
    </source>
</evidence>
<dbReference type="Gene3D" id="6.10.250.3130">
    <property type="match status" value="1"/>
</dbReference>
<dbReference type="AlphaFoldDB" id="A0A2M8KVR9"/>
<dbReference type="SMART" id="SM01387">
    <property type="entry name" value="Ribosomal_S15"/>
    <property type="match status" value="1"/>
</dbReference>
<comment type="function">
    <text evidence="4 6">One of the primary rRNA binding proteins, it binds directly to 16S rRNA where it helps nucleate assembly of the platform of the 30S subunit by binding and bridging several RNA helices of the 16S rRNA.</text>
</comment>
<keyword evidence="2 4" id="KW-0687">Ribonucleoprotein</keyword>
<comment type="subunit">
    <text evidence="3 4">Part of the 30S ribosomal subunit. Forms a bridge to the 50S subunit in the 70S ribosome, contacting the 23S rRNA.</text>
</comment>
<dbReference type="Pfam" id="PF00312">
    <property type="entry name" value="Ribosomal_S15"/>
    <property type="match status" value="1"/>
</dbReference>
<dbReference type="NCBIfam" id="TIGR00952">
    <property type="entry name" value="S15_bact"/>
    <property type="match status" value="1"/>
</dbReference>
<dbReference type="CDD" id="cd00353">
    <property type="entry name" value="Ribosomal_S15p_S13e"/>
    <property type="match status" value="1"/>
</dbReference>
<sequence>MPSLEELSKEFVINRFALKSGDTGSPEVQVAILTFKVVKLQSHLTENPKDNHSRRGLLKIVSKRRRIMNYLKDKDEARFGMVEDKIKTFQQHYSA</sequence>
<accession>A0A2M8KVR9</accession>
<dbReference type="EMBL" id="PFEE01000006">
    <property type="protein sequence ID" value="PJE63999.1"/>
    <property type="molecule type" value="Genomic_DNA"/>
</dbReference>
<dbReference type="Gene3D" id="1.10.287.10">
    <property type="entry name" value="S15/NS1, RNA-binding"/>
    <property type="match status" value="1"/>
</dbReference>
<reference evidence="8" key="1">
    <citation type="submission" date="2017-09" db="EMBL/GenBank/DDBJ databases">
        <title>Depth-based differentiation of microbial function through sediment-hosted aquifers and enrichment of novel symbionts in the deep terrestrial subsurface.</title>
        <authorList>
            <person name="Probst A.J."/>
            <person name="Ladd B."/>
            <person name="Jarett J.K."/>
            <person name="Geller-Mcgrath D.E."/>
            <person name="Sieber C.M.K."/>
            <person name="Emerson J.B."/>
            <person name="Anantharaman K."/>
            <person name="Thomas B.C."/>
            <person name="Malmstrom R."/>
            <person name="Stieglmeier M."/>
            <person name="Klingl A."/>
            <person name="Woyke T."/>
            <person name="Ryan C.M."/>
            <person name="Banfield J.F."/>
        </authorList>
    </citation>
    <scope>NUCLEOTIDE SEQUENCE [LARGE SCALE GENOMIC DNA]</scope>
</reference>
<comment type="caution">
    <text evidence="7">The sequence shown here is derived from an EMBL/GenBank/DDBJ whole genome shotgun (WGS) entry which is preliminary data.</text>
</comment>
<evidence type="ECO:0000256" key="2">
    <source>
        <dbReference type="ARBA" id="ARBA00023274"/>
    </source>
</evidence>
<dbReference type="HAMAP" id="MF_01343_B">
    <property type="entry name" value="Ribosomal_uS15_B"/>
    <property type="match status" value="1"/>
</dbReference>
<dbReference type="GO" id="GO:0022627">
    <property type="term" value="C:cytosolic small ribosomal subunit"/>
    <property type="evidence" value="ECO:0007669"/>
    <property type="project" value="TreeGrafter"/>
</dbReference>
<dbReference type="InterPro" id="IPR005290">
    <property type="entry name" value="Ribosomal_uS15_bac-type"/>
</dbReference>
<dbReference type="SUPFAM" id="SSF47060">
    <property type="entry name" value="S15/NS1 RNA-binding domain"/>
    <property type="match status" value="1"/>
</dbReference>
<dbReference type="Proteomes" id="UP000231569">
    <property type="component" value="Unassembled WGS sequence"/>
</dbReference>
<comment type="function">
    <text evidence="4">Forms an intersubunit bridge (bridge B4) with the 23S rRNA of the 50S subunit in the ribosome.</text>
</comment>
<name>A0A2M8KVR9_9BACT</name>
<dbReference type="PANTHER" id="PTHR23321:SF26">
    <property type="entry name" value="SMALL RIBOSOMAL SUBUNIT PROTEIN US15M"/>
    <property type="match status" value="1"/>
</dbReference>
<organism evidence="7 8">
    <name type="scientific">Candidatus Roizmanbacteria bacterium CG10_big_fil_rev_8_21_14_0_10_45_7</name>
    <dbReference type="NCBI Taxonomy" id="1974854"/>
    <lineage>
        <taxon>Bacteria</taxon>
        <taxon>Candidatus Roizmaniibacteriota</taxon>
    </lineage>
</organism>
<dbReference type="PROSITE" id="PS00362">
    <property type="entry name" value="RIBOSOMAL_S15"/>
    <property type="match status" value="1"/>
</dbReference>
<dbReference type="PANTHER" id="PTHR23321">
    <property type="entry name" value="RIBOSOMAL PROTEIN S15, BACTERIAL AND ORGANELLAR"/>
    <property type="match status" value="1"/>
</dbReference>
<comment type="similarity">
    <text evidence="4 5">Belongs to the universal ribosomal protein uS15 family.</text>
</comment>
<keyword evidence="4 6" id="KW-0694">RNA-binding</keyword>
<keyword evidence="1 4" id="KW-0689">Ribosomal protein</keyword>
<proteinExistence type="inferred from homology"/>
<protein>
    <recommendedName>
        <fullName evidence="4">Small ribosomal subunit protein uS15</fullName>
    </recommendedName>
</protein>
<evidence type="ECO:0000256" key="5">
    <source>
        <dbReference type="RuleBase" id="RU003919"/>
    </source>
</evidence>
<evidence type="ECO:0000313" key="8">
    <source>
        <dbReference type="Proteomes" id="UP000231569"/>
    </source>
</evidence>
<evidence type="ECO:0000313" key="7">
    <source>
        <dbReference type="EMBL" id="PJE63999.1"/>
    </source>
</evidence>
<evidence type="ECO:0000256" key="6">
    <source>
        <dbReference type="RuleBase" id="RU004524"/>
    </source>
</evidence>
<dbReference type="FunFam" id="1.10.287.10:FF:000002">
    <property type="entry name" value="30S ribosomal protein S15"/>
    <property type="match status" value="1"/>
</dbReference>